<organism evidence="1 2">
    <name type="scientific">Neophaeococcomyces mojaviensis</name>
    <dbReference type="NCBI Taxonomy" id="3383035"/>
    <lineage>
        <taxon>Eukaryota</taxon>
        <taxon>Fungi</taxon>
        <taxon>Dikarya</taxon>
        <taxon>Ascomycota</taxon>
        <taxon>Pezizomycotina</taxon>
        <taxon>Eurotiomycetes</taxon>
        <taxon>Chaetothyriomycetidae</taxon>
        <taxon>Chaetothyriales</taxon>
        <taxon>Chaetothyriales incertae sedis</taxon>
        <taxon>Neophaeococcomyces</taxon>
    </lineage>
</organism>
<dbReference type="Proteomes" id="UP001172386">
    <property type="component" value="Unassembled WGS sequence"/>
</dbReference>
<proteinExistence type="predicted"/>
<gene>
    <name evidence="1" type="ORF">H2198_006520</name>
</gene>
<name>A0ACC3A2M2_9EURO</name>
<evidence type="ECO:0000313" key="1">
    <source>
        <dbReference type="EMBL" id="KAJ9654440.1"/>
    </source>
</evidence>
<comment type="caution">
    <text evidence="1">The sequence shown here is derived from an EMBL/GenBank/DDBJ whole genome shotgun (WGS) entry which is preliminary data.</text>
</comment>
<sequence>MEQDAADHPSPHLPVTDNLTSEEEAEIREQLCSSDWNEDGQVMWSGVPKDKAQQWANRHGLQTLTDAMGPLMRPEDPQCHRSDKSAKEWSKYIKGASAIFAARAAEGHKAVLLARPPPQTLHPSGLTNYQQIEEPILKGKHSCGIGVDRIETAHPTIPGAEDDVYQIWPDDQSQTWSQKHGDKPSDNRPWRPVKK</sequence>
<evidence type="ECO:0000313" key="2">
    <source>
        <dbReference type="Proteomes" id="UP001172386"/>
    </source>
</evidence>
<protein>
    <submittedName>
        <fullName evidence="1">Uncharacterized protein</fullName>
    </submittedName>
</protein>
<reference evidence="1" key="1">
    <citation type="submission" date="2022-10" db="EMBL/GenBank/DDBJ databases">
        <title>Culturing micro-colonial fungi from biological soil crusts in the Mojave desert and describing Neophaeococcomyces mojavensis, and introducing the new genera and species Taxawa tesnikishii.</title>
        <authorList>
            <person name="Kurbessoian T."/>
            <person name="Stajich J.E."/>
        </authorList>
    </citation>
    <scope>NUCLEOTIDE SEQUENCE</scope>
    <source>
        <strain evidence="1">JES_112</strain>
    </source>
</reference>
<keyword evidence="2" id="KW-1185">Reference proteome</keyword>
<dbReference type="EMBL" id="JAPDRQ010000121">
    <property type="protein sequence ID" value="KAJ9654440.1"/>
    <property type="molecule type" value="Genomic_DNA"/>
</dbReference>
<accession>A0ACC3A2M2</accession>